<accession>A0AAN6UAL0</accession>
<dbReference type="EMBL" id="MU853223">
    <property type="protein sequence ID" value="KAK4128966.1"/>
    <property type="molecule type" value="Genomic_DNA"/>
</dbReference>
<comment type="caution">
    <text evidence="3">The sequence shown here is derived from an EMBL/GenBank/DDBJ whole genome shotgun (WGS) entry which is preliminary data.</text>
</comment>
<feature type="compositionally biased region" description="Basic residues" evidence="1">
    <location>
        <begin position="16"/>
        <end position="51"/>
    </location>
</feature>
<feature type="region of interest" description="Disordered" evidence="1">
    <location>
        <begin position="1"/>
        <end position="58"/>
    </location>
</feature>
<dbReference type="GeneID" id="87828549"/>
<organism evidence="3 4">
    <name type="scientific">Parathielavia appendiculata</name>
    <dbReference type="NCBI Taxonomy" id="2587402"/>
    <lineage>
        <taxon>Eukaryota</taxon>
        <taxon>Fungi</taxon>
        <taxon>Dikarya</taxon>
        <taxon>Ascomycota</taxon>
        <taxon>Pezizomycotina</taxon>
        <taxon>Sordariomycetes</taxon>
        <taxon>Sordariomycetidae</taxon>
        <taxon>Sordariales</taxon>
        <taxon>Chaetomiaceae</taxon>
        <taxon>Parathielavia</taxon>
    </lineage>
</organism>
<evidence type="ECO:0000313" key="4">
    <source>
        <dbReference type="Proteomes" id="UP001302602"/>
    </source>
</evidence>
<sequence>MGLLDDAASVISARTSHSKRSKSHHSRRHSTHHKDRSRSRSRDRSRHRHSRSAAGIGGGISGIAASIFGGGDDEEHLNYHHDGDHHRSSKRRSSYRDKDDDGTRSFFGLPNPSRSSFFSGFGGRHSPSGASYYKRSPRPGFVARMLKRLKRLLRDLLYYAKRHPVKVFMLVLMPLITGGALTALLARFGLRLPKYLERMLGLAAKAGTGDSIGLVGEAVKMVSGGGGGAAARVARASVERGRDAGVQWERRSFERDYVGGGLGGGWSDGLKGITKMFS</sequence>
<gene>
    <name evidence="3" type="ORF">N657DRAFT_639496</name>
</gene>
<dbReference type="AlphaFoldDB" id="A0AAN6UAL0"/>
<dbReference type="Proteomes" id="UP001302602">
    <property type="component" value="Unassembled WGS sequence"/>
</dbReference>
<dbReference type="RefSeq" id="XP_062652737.1">
    <property type="nucleotide sequence ID" value="XM_062791780.1"/>
</dbReference>
<keyword evidence="2" id="KW-0472">Membrane</keyword>
<proteinExistence type="predicted"/>
<keyword evidence="2" id="KW-0812">Transmembrane</keyword>
<name>A0AAN6UAL0_9PEZI</name>
<feature type="transmembrane region" description="Helical" evidence="2">
    <location>
        <begin position="167"/>
        <end position="190"/>
    </location>
</feature>
<evidence type="ECO:0000313" key="3">
    <source>
        <dbReference type="EMBL" id="KAK4128966.1"/>
    </source>
</evidence>
<reference evidence="3" key="2">
    <citation type="submission" date="2023-05" db="EMBL/GenBank/DDBJ databases">
        <authorList>
            <consortium name="Lawrence Berkeley National Laboratory"/>
            <person name="Steindorff A."/>
            <person name="Hensen N."/>
            <person name="Bonometti L."/>
            <person name="Westerberg I."/>
            <person name="Brannstrom I.O."/>
            <person name="Guillou S."/>
            <person name="Cros-Aarteil S."/>
            <person name="Calhoun S."/>
            <person name="Haridas S."/>
            <person name="Kuo A."/>
            <person name="Mondo S."/>
            <person name="Pangilinan J."/>
            <person name="Riley R."/>
            <person name="Labutti K."/>
            <person name="Andreopoulos B."/>
            <person name="Lipzen A."/>
            <person name="Chen C."/>
            <person name="Yanf M."/>
            <person name="Daum C."/>
            <person name="Ng V."/>
            <person name="Clum A."/>
            <person name="Ohm R."/>
            <person name="Martin F."/>
            <person name="Silar P."/>
            <person name="Natvig D."/>
            <person name="Lalanne C."/>
            <person name="Gautier V."/>
            <person name="Ament-Velasquez S.L."/>
            <person name="Kruys A."/>
            <person name="Hutchinson M.I."/>
            <person name="Powell A.J."/>
            <person name="Barry K."/>
            <person name="Miller A.N."/>
            <person name="Grigoriev I.V."/>
            <person name="Debuchy R."/>
            <person name="Gladieux P."/>
            <person name="Thoren M.H."/>
            <person name="Johannesson H."/>
        </authorList>
    </citation>
    <scope>NUCLEOTIDE SEQUENCE</scope>
    <source>
        <strain evidence="3">CBS 731.68</strain>
    </source>
</reference>
<feature type="region of interest" description="Disordered" evidence="1">
    <location>
        <begin position="74"/>
        <end position="108"/>
    </location>
</feature>
<reference evidence="3" key="1">
    <citation type="journal article" date="2023" name="Mol. Phylogenet. Evol.">
        <title>Genome-scale phylogeny and comparative genomics of the fungal order Sordariales.</title>
        <authorList>
            <person name="Hensen N."/>
            <person name="Bonometti L."/>
            <person name="Westerberg I."/>
            <person name="Brannstrom I.O."/>
            <person name="Guillou S."/>
            <person name="Cros-Aarteil S."/>
            <person name="Calhoun S."/>
            <person name="Haridas S."/>
            <person name="Kuo A."/>
            <person name="Mondo S."/>
            <person name="Pangilinan J."/>
            <person name="Riley R."/>
            <person name="LaButti K."/>
            <person name="Andreopoulos B."/>
            <person name="Lipzen A."/>
            <person name="Chen C."/>
            <person name="Yan M."/>
            <person name="Daum C."/>
            <person name="Ng V."/>
            <person name="Clum A."/>
            <person name="Steindorff A."/>
            <person name="Ohm R.A."/>
            <person name="Martin F."/>
            <person name="Silar P."/>
            <person name="Natvig D.O."/>
            <person name="Lalanne C."/>
            <person name="Gautier V."/>
            <person name="Ament-Velasquez S.L."/>
            <person name="Kruys A."/>
            <person name="Hutchinson M.I."/>
            <person name="Powell A.J."/>
            <person name="Barry K."/>
            <person name="Miller A.N."/>
            <person name="Grigoriev I.V."/>
            <person name="Debuchy R."/>
            <person name="Gladieux P."/>
            <person name="Hiltunen Thoren M."/>
            <person name="Johannesson H."/>
        </authorList>
    </citation>
    <scope>NUCLEOTIDE SEQUENCE</scope>
    <source>
        <strain evidence="3">CBS 731.68</strain>
    </source>
</reference>
<protein>
    <submittedName>
        <fullName evidence="3">Uncharacterized protein</fullName>
    </submittedName>
</protein>
<feature type="compositionally biased region" description="Basic and acidic residues" evidence="1">
    <location>
        <begin position="94"/>
        <end position="103"/>
    </location>
</feature>
<keyword evidence="2" id="KW-1133">Transmembrane helix</keyword>
<evidence type="ECO:0000256" key="2">
    <source>
        <dbReference type="SAM" id="Phobius"/>
    </source>
</evidence>
<feature type="compositionally biased region" description="Basic and acidic residues" evidence="1">
    <location>
        <begin position="76"/>
        <end position="86"/>
    </location>
</feature>
<evidence type="ECO:0000256" key="1">
    <source>
        <dbReference type="SAM" id="MobiDB-lite"/>
    </source>
</evidence>
<keyword evidence="4" id="KW-1185">Reference proteome</keyword>